<dbReference type="GO" id="GO:0005524">
    <property type="term" value="F:ATP binding"/>
    <property type="evidence" value="ECO:0007669"/>
    <property type="project" value="UniProtKB-KW"/>
</dbReference>
<comment type="similarity">
    <text evidence="3">Belongs to the SEC5 family.</text>
</comment>
<evidence type="ECO:0000256" key="11">
    <source>
        <dbReference type="SAM" id="Coils"/>
    </source>
</evidence>
<dbReference type="SMART" id="SM00382">
    <property type="entry name" value="AAA"/>
    <property type="match status" value="1"/>
</dbReference>
<keyword evidence="11" id="KW-0175">Coiled coil</keyword>
<dbReference type="Gene3D" id="3.40.50.300">
    <property type="entry name" value="P-loop containing nucleotide triphosphate hydrolases"/>
    <property type="match status" value="1"/>
</dbReference>
<dbReference type="InterPro" id="IPR016159">
    <property type="entry name" value="Cullin_repeat-like_dom_sf"/>
</dbReference>
<evidence type="ECO:0000256" key="12">
    <source>
        <dbReference type="SAM" id="MobiDB-lite"/>
    </source>
</evidence>
<feature type="compositionally biased region" description="Basic and acidic residues" evidence="12">
    <location>
        <begin position="1573"/>
        <end position="1584"/>
    </location>
</feature>
<reference evidence="15 16" key="1">
    <citation type="submission" date="2019-06" db="EMBL/GenBank/DDBJ databases">
        <title>A chromosomal-level reference genome of Carpinus fangiana (Coryloideae, Betulaceae).</title>
        <authorList>
            <person name="Yang X."/>
            <person name="Wang Z."/>
            <person name="Zhang L."/>
            <person name="Hao G."/>
            <person name="Liu J."/>
            <person name="Yang Y."/>
        </authorList>
    </citation>
    <scope>NUCLEOTIDE SEQUENCE [LARGE SCALE GENOMIC DNA]</scope>
    <source>
        <strain evidence="15">Cfa_2016G</strain>
        <tissue evidence="15">Leaf</tissue>
    </source>
</reference>
<keyword evidence="5" id="KW-0268">Exocytosis</keyword>
<evidence type="ECO:0000313" key="15">
    <source>
        <dbReference type="EMBL" id="KAE8057132.1"/>
    </source>
</evidence>
<proteinExistence type="inferred from homology"/>
<feature type="compositionally biased region" description="Basic residues" evidence="12">
    <location>
        <begin position="1662"/>
        <end position="1671"/>
    </location>
</feature>
<evidence type="ECO:0000256" key="13">
    <source>
        <dbReference type="SAM" id="Phobius"/>
    </source>
</evidence>
<dbReference type="EMBL" id="CM017325">
    <property type="protein sequence ID" value="KAE8057132.1"/>
    <property type="molecule type" value="Genomic_DNA"/>
</dbReference>
<dbReference type="InterPro" id="IPR003593">
    <property type="entry name" value="AAA+_ATPase"/>
</dbReference>
<dbReference type="OrthoDB" id="26242at2759"/>
<keyword evidence="6 13" id="KW-0812">Transmembrane</keyword>
<dbReference type="InterPro" id="IPR043926">
    <property type="entry name" value="ABCG_dom"/>
</dbReference>
<organism evidence="15 16">
    <name type="scientific">Carpinus fangiana</name>
    <dbReference type="NCBI Taxonomy" id="176857"/>
    <lineage>
        <taxon>Eukaryota</taxon>
        <taxon>Viridiplantae</taxon>
        <taxon>Streptophyta</taxon>
        <taxon>Embryophyta</taxon>
        <taxon>Tracheophyta</taxon>
        <taxon>Spermatophyta</taxon>
        <taxon>Magnoliopsida</taxon>
        <taxon>eudicotyledons</taxon>
        <taxon>Gunneridae</taxon>
        <taxon>Pentapetalae</taxon>
        <taxon>rosids</taxon>
        <taxon>fabids</taxon>
        <taxon>Fagales</taxon>
        <taxon>Betulaceae</taxon>
        <taxon>Carpinus</taxon>
    </lineage>
</organism>
<keyword evidence="9 13" id="KW-1133">Transmembrane helix</keyword>
<dbReference type="GO" id="GO:0016020">
    <property type="term" value="C:membrane"/>
    <property type="evidence" value="ECO:0007669"/>
    <property type="project" value="UniProtKB-SubCell"/>
</dbReference>
<gene>
    <name evidence="15" type="ORF">FH972_013845</name>
</gene>
<feature type="region of interest" description="Disordered" evidence="12">
    <location>
        <begin position="1641"/>
        <end position="1671"/>
    </location>
</feature>
<feature type="compositionally biased region" description="Basic and acidic residues" evidence="12">
    <location>
        <begin position="22"/>
        <end position="31"/>
    </location>
</feature>
<dbReference type="Pfam" id="PF01061">
    <property type="entry name" value="ABC2_membrane"/>
    <property type="match status" value="1"/>
</dbReference>
<keyword evidence="10 13" id="KW-0472">Membrane</keyword>
<comment type="subcellular location">
    <subcellularLocation>
        <location evidence="1">Membrane</location>
        <topology evidence="1">Multi-pass membrane protein</topology>
    </subcellularLocation>
</comment>
<dbReference type="GO" id="GO:0016887">
    <property type="term" value="F:ATP hydrolysis activity"/>
    <property type="evidence" value="ECO:0007669"/>
    <property type="project" value="InterPro"/>
</dbReference>
<evidence type="ECO:0000256" key="6">
    <source>
        <dbReference type="ARBA" id="ARBA00022692"/>
    </source>
</evidence>
<evidence type="ECO:0000256" key="10">
    <source>
        <dbReference type="ARBA" id="ARBA00023136"/>
    </source>
</evidence>
<evidence type="ECO:0000256" key="3">
    <source>
        <dbReference type="ARBA" id="ARBA00010578"/>
    </source>
</evidence>
<dbReference type="Proteomes" id="UP000327013">
    <property type="component" value="Chromosome 5"/>
</dbReference>
<keyword evidence="16" id="KW-1185">Reference proteome</keyword>
<evidence type="ECO:0000313" key="16">
    <source>
        <dbReference type="Proteomes" id="UP000327013"/>
    </source>
</evidence>
<dbReference type="PANTHER" id="PTHR13043:SF1">
    <property type="entry name" value="EXOCYST COMPLEX COMPONENT 2"/>
    <property type="match status" value="1"/>
</dbReference>
<dbReference type="Pfam" id="PF19055">
    <property type="entry name" value="ABC2_membrane_7"/>
    <property type="match status" value="1"/>
</dbReference>
<dbReference type="InterPro" id="IPR003439">
    <property type="entry name" value="ABC_transporter-like_ATP-bd"/>
</dbReference>
<evidence type="ECO:0000256" key="4">
    <source>
        <dbReference type="ARBA" id="ARBA00022448"/>
    </source>
</evidence>
<feature type="region of interest" description="Disordered" evidence="12">
    <location>
        <begin position="1124"/>
        <end position="1144"/>
    </location>
</feature>
<feature type="transmembrane region" description="Helical" evidence="13">
    <location>
        <begin position="420"/>
        <end position="438"/>
    </location>
</feature>
<sequence length="1671" mass="186553">MPRFGGVESTPNGESSDGLGFPKDRPRDTRDLPSLLSSCYPITLKFVDVCYRVKIENKQKRGISRMFCQGPTKYEQRSTATIEERTIMSGITGMVSPGEILAILGPSGSGKSTLLNAIAGRLHGNGLTGKIVANDRKLSKTVLRRTGFVTQDDILYPHLTVRETLVFCSLLRLPQTLSKKEKISVAESVISELGLVKCENTIIGNSFIRGISGGERKRVSIANEMLINPSLLVLDEPTSGLDSTGAHRLVSTLASLAQKGKTIVTSMHQPSSRVYQMFHSVLVLSEGRSLYFGKGNEAVGYFESVGFSPSFSMNPADFLLDLANGVCQPDGATERDKPNIKNTLISSYNTLLAPKVKAACMDSTATIPTKGTNIVIGSSHSPKEQRYCSNIISFSAWFNQFRILLQRSLKERKHESFNTLRIFQVITAAILAGLMWWHSDFLDIQDRLGLLFFISIFWGVFPSFNSVFAFPQERAIFMKERASGMYTLSSYFMARIVGDLPMELILPTVFLAVTYWMAGLKPTLEAFVLTLLVLLGYVLVSQGLGLFLGAAIMDAKQASTVVTITMLAFVLTGGFYVHKVPSCMAWIKSIYNTKGNQIQQRKTKEKMSSDSGDLDEDELLQMALKEQAERDLNYKRPPASNNSSRKPVANYVQPPAPMKKSAPPPAMKTPPPEMIVRVTEPVAPGLEPGRMRPLGTATSLRSGNTSTTLRVREMRETRTAPVAQKFERKPSLIGIKGLSTLQSFPRGMECVDPLGLGIIDNKSLRLITDMSESSPSKLDKDPLDSSLREKLIYFSEKFDAKLFLSRIHQDTSAADMEAGALALKTDLKGRTQQRKQLVKDNFDCFVSCKTTIDDIESKLKRIEEDPEGSGTSHLFNCIQGVSLQANRAFQPLFERQAQAEKIRSVQGMLQRFRTLFNLPSTIRGSISKGEYDLAVREYKKAKSIALPSHVGILKRVLEEVEKVMHEFKSMLYKSMEDPQIDLTNLENTVRLLLELEPESDPVWHYLTIQNHRIRGLLEKCTLDHEANMEILHNEIRERALSDAKWRQIQQGLNHSSDVDYSLTLENTNLPVDSQPVDFASEKVDALRGRYIRRLTAVLIHHIPGFWKVALSVFSGKFAKSSQVSAESNSNTSANKTDDKVGDGKYSSHSLDEVAGMIRSTLSVFEVKVLNTFRDLEESNILRSFMSDVIDKISKACQSFEVKESAPPLAVMALRTLHSEITKIYILRLCSWMRASTEEVSKDETWVPVSILERNKSQYTISFLPLAFRSIMASAMDQINIMIQSLRSEAAKSEDTFTQLQETQESVRLAFLNCFLDFAGHLERNGSEVVQNKSSTEIPHLQDGYSHDLEEKLSSDLPGGVFDPHQQLLVVLSNIGYCKDELSYELYNKYKHIWLQSRDRDEGDRDLQDLVMSFSGLEEKVLSQYTFAKANLIRTAAMNYLLDSGVQWGAAPAVKGVRDAAVELLHTMVAVHAEVFAGAKRLLDKILGILVEGLIDTFLSLFHEYKTKDLRSLDANGFCQLMLELEYFETVLNPYFTPDARESLKSLQGVLLEKATESMTETMENPGHHRRTTRGSEDALADDRQGMSVSPDDLIALAQQYSSELLQTELERTRINTACFAEAIPLDSVPEPAKSAYASFRGSIDSPSKNYRGTQATGSPSFSRHRRRLNNL</sequence>
<accession>A0A5N6R7Z1</accession>
<feature type="compositionally biased region" description="Polar residues" evidence="12">
    <location>
        <begin position="1644"/>
        <end position="1661"/>
    </location>
</feature>
<keyword evidence="4" id="KW-0813">Transport</keyword>
<dbReference type="Pfam" id="PF00005">
    <property type="entry name" value="ABC_tran"/>
    <property type="match status" value="1"/>
</dbReference>
<feature type="transmembrane region" description="Helical" evidence="13">
    <location>
        <begin position="492"/>
        <end position="518"/>
    </location>
</feature>
<evidence type="ECO:0000256" key="8">
    <source>
        <dbReference type="ARBA" id="ARBA00022840"/>
    </source>
</evidence>
<name>A0A5N6R7Z1_9ROSI</name>
<feature type="transmembrane region" description="Helical" evidence="13">
    <location>
        <begin position="560"/>
        <end position="578"/>
    </location>
</feature>
<feature type="transmembrane region" description="Helical" evidence="13">
    <location>
        <begin position="450"/>
        <end position="471"/>
    </location>
</feature>
<dbReference type="PROSITE" id="PS50893">
    <property type="entry name" value="ABC_TRANSPORTER_2"/>
    <property type="match status" value="1"/>
</dbReference>
<comment type="similarity">
    <text evidence="2">Belongs to the ABC transporter superfamily. ABCG family. Eye pigment precursor importer (TC 3.A.1.204) subfamily.</text>
</comment>
<dbReference type="GO" id="GO:0140359">
    <property type="term" value="F:ABC-type transporter activity"/>
    <property type="evidence" value="ECO:0007669"/>
    <property type="project" value="InterPro"/>
</dbReference>
<dbReference type="GO" id="GO:0006893">
    <property type="term" value="P:Golgi to plasma membrane transport"/>
    <property type="evidence" value="ECO:0007669"/>
    <property type="project" value="InterPro"/>
</dbReference>
<evidence type="ECO:0000256" key="7">
    <source>
        <dbReference type="ARBA" id="ARBA00022741"/>
    </source>
</evidence>
<dbReference type="InterPro" id="IPR017871">
    <property type="entry name" value="ABC_transporter-like_CS"/>
</dbReference>
<feature type="compositionally biased region" description="Polar residues" evidence="12">
    <location>
        <begin position="1124"/>
        <end position="1134"/>
    </location>
</feature>
<feature type="compositionally biased region" description="Pro residues" evidence="12">
    <location>
        <begin position="654"/>
        <end position="673"/>
    </location>
</feature>
<dbReference type="GO" id="GO:0000145">
    <property type="term" value="C:exocyst"/>
    <property type="evidence" value="ECO:0007669"/>
    <property type="project" value="InterPro"/>
</dbReference>
<dbReference type="InterPro" id="IPR039481">
    <property type="entry name" value="EXOC2/Sec5_N_dom"/>
</dbReference>
<evidence type="ECO:0000256" key="1">
    <source>
        <dbReference type="ARBA" id="ARBA00004141"/>
    </source>
</evidence>
<keyword evidence="8" id="KW-0067">ATP-binding</keyword>
<dbReference type="InterPro" id="IPR027417">
    <property type="entry name" value="P-loop_NTPase"/>
</dbReference>
<dbReference type="InterPro" id="IPR029175">
    <property type="entry name" value="EXOC2/Sec5"/>
</dbReference>
<feature type="region of interest" description="Disordered" evidence="12">
    <location>
        <begin position="1"/>
        <end position="32"/>
    </location>
</feature>
<feature type="region of interest" description="Disordered" evidence="12">
    <location>
        <begin position="1557"/>
        <end position="1584"/>
    </location>
</feature>
<dbReference type="FunFam" id="3.40.50.300:FF:000337">
    <property type="entry name" value="ABC transporter G family member 22"/>
    <property type="match status" value="1"/>
</dbReference>
<evidence type="ECO:0000259" key="14">
    <source>
        <dbReference type="PROSITE" id="PS50893"/>
    </source>
</evidence>
<feature type="domain" description="ABC transporter" evidence="14">
    <location>
        <begin position="72"/>
        <end position="311"/>
    </location>
</feature>
<dbReference type="PROSITE" id="PS00211">
    <property type="entry name" value="ABC_TRANSPORTER_1"/>
    <property type="match status" value="1"/>
</dbReference>
<protein>
    <recommendedName>
        <fullName evidence="14">ABC transporter domain-containing protein</fullName>
    </recommendedName>
</protein>
<evidence type="ECO:0000256" key="5">
    <source>
        <dbReference type="ARBA" id="ARBA00022483"/>
    </source>
</evidence>
<keyword evidence="7" id="KW-0547">Nucleotide-binding</keyword>
<feature type="region of interest" description="Disordered" evidence="12">
    <location>
        <begin position="628"/>
        <end position="704"/>
    </location>
</feature>
<dbReference type="Pfam" id="PF15469">
    <property type="entry name" value="Sec5"/>
    <property type="match status" value="1"/>
</dbReference>
<evidence type="ECO:0000256" key="9">
    <source>
        <dbReference type="ARBA" id="ARBA00022989"/>
    </source>
</evidence>
<feature type="transmembrane region" description="Helical" evidence="13">
    <location>
        <begin position="524"/>
        <end position="548"/>
    </location>
</feature>
<feature type="coiled-coil region" evidence="11">
    <location>
        <begin position="1275"/>
        <end position="1302"/>
    </location>
</feature>
<evidence type="ECO:0000256" key="2">
    <source>
        <dbReference type="ARBA" id="ARBA00005814"/>
    </source>
</evidence>
<dbReference type="InterPro" id="IPR013525">
    <property type="entry name" value="ABC2_TM"/>
</dbReference>
<dbReference type="PANTHER" id="PTHR13043">
    <property type="entry name" value="EXOCYST COMPLEX COMPONENT SEC5"/>
    <property type="match status" value="1"/>
</dbReference>
<dbReference type="GO" id="GO:0006887">
    <property type="term" value="P:exocytosis"/>
    <property type="evidence" value="ECO:0007669"/>
    <property type="project" value="UniProtKB-KW"/>
</dbReference>
<dbReference type="SUPFAM" id="SSF52540">
    <property type="entry name" value="P-loop containing nucleoside triphosphate hydrolases"/>
    <property type="match status" value="1"/>
</dbReference>
<dbReference type="SUPFAM" id="SSF74788">
    <property type="entry name" value="Cullin repeat-like"/>
    <property type="match status" value="1"/>
</dbReference>